<dbReference type="InterPro" id="IPR017968">
    <property type="entry name" value="Acylphosphatase_CS"/>
</dbReference>
<reference evidence="7 8" key="1">
    <citation type="submission" date="2019-02" db="EMBL/GenBank/DDBJ databases">
        <title>Deep-cultivation of Planctomycetes and their phenomic and genomic characterization uncovers novel biology.</title>
        <authorList>
            <person name="Wiegand S."/>
            <person name="Jogler M."/>
            <person name="Boedeker C."/>
            <person name="Pinto D."/>
            <person name="Vollmers J."/>
            <person name="Rivas-Marin E."/>
            <person name="Kohn T."/>
            <person name="Peeters S.H."/>
            <person name="Heuer A."/>
            <person name="Rast P."/>
            <person name="Oberbeckmann S."/>
            <person name="Bunk B."/>
            <person name="Jeske O."/>
            <person name="Meyerdierks A."/>
            <person name="Storesund J.E."/>
            <person name="Kallscheuer N."/>
            <person name="Luecker S."/>
            <person name="Lage O.M."/>
            <person name="Pohl T."/>
            <person name="Merkel B.J."/>
            <person name="Hornburger P."/>
            <person name="Mueller R.-W."/>
            <person name="Bruemmer F."/>
            <person name="Labrenz M."/>
            <person name="Spormann A.M."/>
            <person name="Op Den Camp H."/>
            <person name="Overmann J."/>
            <person name="Amann R."/>
            <person name="Jetten M.S.M."/>
            <person name="Mascher T."/>
            <person name="Medema M.H."/>
            <person name="Devos D.P."/>
            <person name="Kaster A.-K."/>
            <person name="Ovreas L."/>
            <person name="Rohde M."/>
            <person name="Galperin M.Y."/>
            <person name="Jogler C."/>
        </authorList>
    </citation>
    <scope>NUCLEOTIDE SEQUENCE [LARGE SCALE GENOMIC DNA]</scope>
    <source>
        <strain evidence="7 8">Enr8</strain>
    </source>
</reference>
<dbReference type="SUPFAM" id="SSF54975">
    <property type="entry name" value="Acylphosphatase/BLUF domain-like"/>
    <property type="match status" value="1"/>
</dbReference>
<evidence type="ECO:0000313" key="8">
    <source>
        <dbReference type="Proteomes" id="UP000318878"/>
    </source>
</evidence>
<feature type="domain" description="Acylphosphatase-like" evidence="6">
    <location>
        <begin position="7"/>
        <end position="93"/>
    </location>
</feature>
<dbReference type="PANTHER" id="PTHR47268">
    <property type="entry name" value="ACYLPHOSPHATASE"/>
    <property type="match status" value="1"/>
</dbReference>
<dbReference type="InterPro" id="IPR036046">
    <property type="entry name" value="Acylphosphatase-like_dom_sf"/>
</dbReference>
<evidence type="ECO:0000256" key="1">
    <source>
        <dbReference type="ARBA" id="ARBA00005614"/>
    </source>
</evidence>
<keyword evidence="8" id="KW-1185">Reference proteome</keyword>
<name>A0A5C5VAP4_9BACT</name>
<keyword evidence="4 7" id="KW-0378">Hydrolase</keyword>
<comment type="similarity">
    <text evidence="1 5">Belongs to the acylphosphatase family.</text>
</comment>
<feature type="active site" evidence="4">
    <location>
        <position position="40"/>
    </location>
</feature>
<protein>
    <recommendedName>
        <fullName evidence="2 4">acylphosphatase</fullName>
        <ecNumber evidence="2 4">3.6.1.7</ecNumber>
    </recommendedName>
</protein>
<organism evidence="7 8">
    <name type="scientific">Blastopirellula retiformator</name>
    <dbReference type="NCBI Taxonomy" id="2527970"/>
    <lineage>
        <taxon>Bacteria</taxon>
        <taxon>Pseudomonadati</taxon>
        <taxon>Planctomycetota</taxon>
        <taxon>Planctomycetia</taxon>
        <taxon>Pirellulales</taxon>
        <taxon>Pirellulaceae</taxon>
        <taxon>Blastopirellula</taxon>
    </lineage>
</organism>
<dbReference type="InterPro" id="IPR020456">
    <property type="entry name" value="Acylphosphatase"/>
</dbReference>
<evidence type="ECO:0000256" key="4">
    <source>
        <dbReference type="PROSITE-ProRule" id="PRU00520"/>
    </source>
</evidence>
<accession>A0A5C5VAP4</accession>
<dbReference type="PANTHER" id="PTHR47268:SF4">
    <property type="entry name" value="ACYLPHOSPHATASE"/>
    <property type="match status" value="1"/>
</dbReference>
<comment type="catalytic activity">
    <reaction evidence="3 4">
        <text>an acyl phosphate + H2O = a carboxylate + phosphate + H(+)</text>
        <dbReference type="Rhea" id="RHEA:14965"/>
        <dbReference type="ChEBI" id="CHEBI:15377"/>
        <dbReference type="ChEBI" id="CHEBI:15378"/>
        <dbReference type="ChEBI" id="CHEBI:29067"/>
        <dbReference type="ChEBI" id="CHEBI:43474"/>
        <dbReference type="ChEBI" id="CHEBI:59918"/>
        <dbReference type="EC" id="3.6.1.7"/>
    </reaction>
</comment>
<dbReference type="PROSITE" id="PS51160">
    <property type="entry name" value="ACYLPHOSPHATASE_3"/>
    <property type="match status" value="1"/>
</dbReference>
<dbReference type="Gene3D" id="3.30.70.100">
    <property type="match status" value="1"/>
</dbReference>
<evidence type="ECO:0000256" key="3">
    <source>
        <dbReference type="ARBA" id="ARBA00047645"/>
    </source>
</evidence>
<proteinExistence type="inferred from homology"/>
<evidence type="ECO:0000256" key="5">
    <source>
        <dbReference type="RuleBase" id="RU004168"/>
    </source>
</evidence>
<dbReference type="GO" id="GO:0003998">
    <property type="term" value="F:acylphosphatase activity"/>
    <property type="evidence" value="ECO:0007669"/>
    <property type="project" value="UniProtKB-EC"/>
</dbReference>
<dbReference type="PROSITE" id="PS00151">
    <property type="entry name" value="ACYLPHOSPHATASE_2"/>
    <property type="match status" value="1"/>
</dbReference>
<evidence type="ECO:0000256" key="2">
    <source>
        <dbReference type="ARBA" id="ARBA00012150"/>
    </source>
</evidence>
<dbReference type="InterPro" id="IPR001792">
    <property type="entry name" value="Acylphosphatase-like_dom"/>
</dbReference>
<feature type="active site" evidence="4">
    <location>
        <position position="22"/>
    </location>
</feature>
<dbReference type="Proteomes" id="UP000318878">
    <property type="component" value="Unassembled WGS sequence"/>
</dbReference>
<gene>
    <name evidence="7" type="primary">acyP</name>
    <name evidence="7" type="ORF">Enr8_23450</name>
</gene>
<evidence type="ECO:0000259" key="6">
    <source>
        <dbReference type="PROSITE" id="PS51160"/>
    </source>
</evidence>
<dbReference type="Pfam" id="PF00708">
    <property type="entry name" value="Acylphosphatase"/>
    <property type="match status" value="1"/>
</dbReference>
<dbReference type="EC" id="3.6.1.7" evidence="2 4"/>
<dbReference type="AlphaFoldDB" id="A0A5C5VAP4"/>
<dbReference type="RefSeq" id="WP_186767589.1">
    <property type="nucleotide sequence ID" value="NZ_SJPF01000002.1"/>
</dbReference>
<evidence type="ECO:0000313" key="7">
    <source>
        <dbReference type="EMBL" id="TWT34929.1"/>
    </source>
</evidence>
<sequence>MNDSWVRHETIFVGRVQGVGFRATAQNIARRYPVVGFVQNQPDGSVRLLIEGDPETCRQVVYHIADQMEEFIAERKTESSDATGEFVSFDIRT</sequence>
<comment type="caution">
    <text evidence="7">The sequence shown here is derived from an EMBL/GenBank/DDBJ whole genome shotgun (WGS) entry which is preliminary data.</text>
</comment>
<dbReference type="EMBL" id="SJPF01000002">
    <property type="protein sequence ID" value="TWT34929.1"/>
    <property type="molecule type" value="Genomic_DNA"/>
</dbReference>